<feature type="compositionally biased region" description="Low complexity" evidence="1">
    <location>
        <begin position="58"/>
        <end position="73"/>
    </location>
</feature>
<evidence type="ECO:0000313" key="2">
    <source>
        <dbReference type="EMBL" id="TYJ98393.1"/>
    </source>
</evidence>
<dbReference type="InterPro" id="IPR004242">
    <property type="entry name" value="Transposase_21"/>
</dbReference>
<proteinExistence type="predicted"/>
<dbReference type="Pfam" id="PF02992">
    <property type="entry name" value="Transposase_21"/>
    <property type="match status" value="1"/>
</dbReference>
<protein>
    <submittedName>
        <fullName evidence="2">Uncharacterized protein</fullName>
    </submittedName>
</protein>
<dbReference type="EMBL" id="SSTD01018108">
    <property type="protein sequence ID" value="TYJ98393.1"/>
    <property type="molecule type" value="Genomic_DNA"/>
</dbReference>
<evidence type="ECO:0000313" key="3">
    <source>
        <dbReference type="Proteomes" id="UP000321947"/>
    </source>
</evidence>
<accession>A0A5D3BGL3</accession>
<dbReference type="AlphaFoldDB" id="A0A5D3BGL3"/>
<dbReference type="Proteomes" id="UP000321947">
    <property type="component" value="Unassembled WGS sequence"/>
</dbReference>
<sequence>MRCRRTRCRRTPLKPNELSSNLAKAERLVTKCLIAEGLPNDCRMRQTPLLLPSERRTPLPSSPNASPLLPCSPHTERRLELPNSSFYEESSKFVIHICKENDVGSVKEMIEVAHEEYSKDPNGFEKLLIDAEKSFERIKDGKLRHSADSPAWKSVDFKWPDFGSEARNLRLALSVDGVNPHGDMSSKYSCWPIVMVINNLPPWLCMERKYMMLSMLTSGPKQPGDDISTYLVPLIEDLKLLWANGVECYDA</sequence>
<reference evidence="2 3" key="1">
    <citation type="submission" date="2019-08" db="EMBL/GenBank/DDBJ databases">
        <title>Draft genome sequences of two oriental melons (Cucumis melo L. var makuwa).</title>
        <authorList>
            <person name="Kwon S.-Y."/>
        </authorList>
    </citation>
    <scope>NUCLEOTIDE SEQUENCE [LARGE SCALE GENOMIC DNA]</scope>
    <source>
        <strain evidence="3">cv. Chang Bougi</strain>
        <tissue evidence="2">Leaf</tissue>
    </source>
</reference>
<feature type="region of interest" description="Disordered" evidence="1">
    <location>
        <begin position="53"/>
        <end position="74"/>
    </location>
</feature>
<comment type="caution">
    <text evidence="2">The sequence shown here is derived from an EMBL/GenBank/DDBJ whole genome shotgun (WGS) entry which is preliminary data.</text>
</comment>
<gene>
    <name evidence="2" type="ORF">E5676_scaffold232G001400</name>
</gene>
<organism evidence="2 3">
    <name type="scientific">Cucumis melo var. makuwa</name>
    <name type="common">Oriental melon</name>
    <dbReference type="NCBI Taxonomy" id="1194695"/>
    <lineage>
        <taxon>Eukaryota</taxon>
        <taxon>Viridiplantae</taxon>
        <taxon>Streptophyta</taxon>
        <taxon>Embryophyta</taxon>
        <taxon>Tracheophyta</taxon>
        <taxon>Spermatophyta</taxon>
        <taxon>Magnoliopsida</taxon>
        <taxon>eudicotyledons</taxon>
        <taxon>Gunneridae</taxon>
        <taxon>Pentapetalae</taxon>
        <taxon>rosids</taxon>
        <taxon>fabids</taxon>
        <taxon>Cucurbitales</taxon>
        <taxon>Cucurbitaceae</taxon>
        <taxon>Benincaseae</taxon>
        <taxon>Cucumis</taxon>
    </lineage>
</organism>
<name>A0A5D3BGL3_CUCMM</name>
<evidence type="ECO:0000256" key="1">
    <source>
        <dbReference type="SAM" id="MobiDB-lite"/>
    </source>
</evidence>